<dbReference type="STRING" id="983920.Y88_1542"/>
<dbReference type="GO" id="GO:0005886">
    <property type="term" value="C:plasma membrane"/>
    <property type="evidence" value="ECO:0007669"/>
    <property type="project" value="TreeGrafter"/>
</dbReference>
<dbReference type="GO" id="GO:0005385">
    <property type="term" value="F:zinc ion transmembrane transporter activity"/>
    <property type="evidence" value="ECO:0007669"/>
    <property type="project" value="TreeGrafter"/>
</dbReference>
<feature type="transmembrane region" description="Helical" evidence="10">
    <location>
        <begin position="175"/>
        <end position="196"/>
    </location>
</feature>
<dbReference type="SUPFAM" id="SSF161111">
    <property type="entry name" value="Cation efflux protein transmembrane domain-like"/>
    <property type="match status" value="1"/>
</dbReference>
<dbReference type="InterPro" id="IPR050681">
    <property type="entry name" value="CDF/SLC30A"/>
</dbReference>
<dbReference type="Proteomes" id="UP000004728">
    <property type="component" value="Unassembled WGS sequence"/>
</dbReference>
<evidence type="ECO:0000256" key="7">
    <source>
        <dbReference type="ARBA" id="ARBA00023065"/>
    </source>
</evidence>
<evidence type="ECO:0000256" key="10">
    <source>
        <dbReference type="SAM" id="Phobius"/>
    </source>
</evidence>
<evidence type="ECO:0000256" key="1">
    <source>
        <dbReference type="ARBA" id="ARBA00004141"/>
    </source>
</evidence>
<dbReference type="PANTHER" id="PTHR11562:SF17">
    <property type="entry name" value="RE54080P-RELATED"/>
    <property type="match status" value="1"/>
</dbReference>
<evidence type="ECO:0000256" key="9">
    <source>
        <dbReference type="SAM" id="MobiDB-lite"/>
    </source>
</evidence>
<dbReference type="InParanoid" id="F1Z7J6"/>
<dbReference type="FunCoup" id="F1Z7J6">
    <property type="interactions" value="253"/>
</dbReference>
<keyword evidence="5" id="KW-0864">Zinc transport</keyword>
<dbReference type="InterPro" id="IPR058533">
    <property type="entry name" value="Cation_efflux_TM"/>
</dbReference>
<dbReference type="RefSeq" id="WP_008067710.1">
    <property type="nucleotide sequence ID" value="NZ_AQWK01000013.1"/>
</dbReference>
<feature type="compositionally biased region" description="Basic and acidic residues" evidence="9">
    <location>
        <begin position="1"/>
        <end position="11"/>
    </location>
</feature>
<dbReference type="SUPFAM" id="SSF160240">
    <property type="entry name" value="Cation efflux protein cytoplasmic domain-like"/>
    <property type="match status" value="1"/>
</dbReference>
<feature type="region of interest" description="Disordered" evidence="9">
    <location>
        <begin position="1"/>
        <end position="30"/>
    </location>
</feature>
<feature type="compositionally biased region" description="Basic residues" evidence="9">
    <location>
        <begin position="12"/>
        <end position="30"/>
    </location>
</feature>
<accession>F1Z7J6</accession>
<evidence type="ECO:0000256" key="5">
    <source>
        <dbReference type="ARBA" id="ARBA00022906"/>
    </source>
</evidence>
<protein>
    <submittedName>
        <fullName evidence="13">Cation diffusion facilitator family transporter</fullName>
    </submittedName>
</protein>
<proteinExistence type="inferred from homology"/>
<dbReference type="Pfam" id="PF01545">
    <property type="entry name" value="Cation_efflux"/>
    <property type="match status" value="1"/>
</dbReference>
<evidence type="ECO:0000256" key="3">
    <source>
        <dbReference type="ARBA" id="ARBA00022448"/>
    </source>
</evidence>
<keyword evidence="8 10" id="KW-0472">Membrane</keyword>
<feature type="transmembrane region" description="Helical" evidence="10">
    <location>
        <begin position="108"/>
        <end position="127"/>
    </location>
</feature>
<dbReference type="Pfam" id="PF16916">
    <property type="entry name" value="ZT_dimer"/>
    <property type="match status" value="1"/>
</dbReference>
<keyword evidence="6 10" id="KW-1133">Transmembrane helix</keyword>
<organism evidence="13 14">
    <name type="scientific">Novosphingobium nitrogenifigens DSM 19370</name>
    <dbReference type="NCBI Taxonomy" id="983920"/>
    <lineage>
        <taxon>Bacteria</taxon>
        <taxon>Pseudomonadati</taxon>
        <taxon>Pseudomonadota</taxon>
        <taxon>Alphaproteobacteria</taxon>
        <taxon>Sphingomonadales</taxon>
        <taxon>Sphingomonadaceae</taxon>
        <taxon>Novosphingobium</taxon>
    </lineage>
</organism>
<reference evidence="13 14" key="1">
    <citation type="journal article" date="2012" name="J. Bacteriol.">
        <title>Draft Genome Sequence of Novosphingobium nitrogenifigens Y88T.</title>
        <authorList>
            <person name="Strabala T.J."/>
            <person name="Macdonald L."/>
            <person name="Liu V."/>
            <person name="Smit A.M."/>
        </authorList>
    </citation>
    <scope>NUCLEOTIDE SEQUENCE [LARGE SCALE GENOMIC DNA]</scope>
    <source>
        <strain evidence="13 14">DSM 19370</strain>
    </source>
</reference>
<evidence type="ECO:0000256" key="4">
    <source>
        <dbReference type="ARBA" id="ARBA00022692"/>
    </source>
</evidence>
<keyword evidence="14" id="KW-1185">Reference proteome</keyword>
<sequence>MASAHDHDHDHDHHHHDHGHSHGHAHGHGHCHAPASFGRAFAVGITLNTVFVVVEAVYGVIAGSMALVADAGHNLSDVLGLVIAWAATVLSARPPSARFTYGFKSSSILAALANAALLLTALGAISVETIRRLFEPQPIATGSVMVVAAIGIVINTATAVMFMGGRDHDINVRGAFLHMAGDAAVSAGVVLAAFVIGLTGAWWIDPVVSLAIVALIGWSTWGLARDALRMSLHAVPDGINEARVRAFLVGRKGVSAVHDLHIWPMSTTETALTAHLVMPGGHPGDVFLHTLAEDLSHDFDIGHATIQIETDEHGHECALISESVV</sequence>
<keyword evidence="7" id="KW-0406">Ion transport</keyword>
<name>F1Z7J6_9SPHN</name>
<dbReference type="InterPro" id="IPR027470">
    <property type="entry name" value="Cation_efflux_CTD"/>
</dbReference>
<evidence type="ECO:0000313" key="13">
    <source>
        <dbReference type="EMBL" id="EGD59387.1"/>
    </source>
</evidence>
<evidence type="ECO:0000256" key="2">
    <source>
        <dbReference type="ARBA" id="ARBA00008873"/>
    </source>
</evidence>
<keyword evidence="3" id="KW-0813">Transport</keyword>
<evidence type="ECO:0000259" key="11">
    <source>
        <dbReference type="Pfam" id="PF01545"/>
    </source>
</evidence>
<evidence type="ECO:0000256" key="6">
    <source>
        <dbReference type="ARBA" id="ARBA00022989"/>
    </source>
</evidence>
<feature type="transmembrane region" description="Helical" evidence="10">
    <location>
        <begin position="40"/>
        <end position="66"/>
    </location>
</feature>
<gene>
    <name evidence="13" type="ORF">Y88_1542</name>
</gene>
<dbReference type="AlphaFoldDB" id="F1Z7J6"/>
<dbReference type="HOGENOM" id="CLU_013430_0_0_5"/>
<feature type="transmembrane region" description="Helical" evidence="10">
    <location>
        <begin position="202"/>
        <end position="224"/>
    </location>
</feature>
<dbReference type="InterPro" id="IPR002524">
    <property type="entry name" value="Cation_efflux"/>
</dbReference>
<keyword evidence="5" id="KW-0862">Zinc</keyword>
<feature type="domain" description="Cation efflux protein transmembrane" evidence="11">
    <location>
        <begin position="43"/>
        <end position="229"/>
    </location>
</feature>
<keyword evidence="4 10" id="KW-0812">Transmembrane</keyword>
<comment type="similarity">
    <text evidence="2">Belongs to the cation diffusion facilitator (CDF) transporter (TC 2.A.4) family. SLC30A subfamily.</text>
</comment>
<evidence type="ECO:0000259" key="12">
    <source>
        <dbReference type="Pfam" id="PF16916"/>
    </source>
</evidence>
<evidence type="ECO:0000313" key="14">
    <source>
        <dbReference type="Proteomes" id="UP000004728"/>
    </source>
</evidence>
<comment type="subcellular location">
    <subcellularLocation>
        <location evidence="1">Membrane</location>
        <topology evidence="1">Multi-pass membrane protein</topology>
    </subcellularLocation>
</comment>
<dbReference type="InterPro" id="IPR036837">
    <property type="entry name" value="Cation_efflux_CTD_sf"/>
</dbReference>
<feature type="transmembrane region" description="Helical" evidence="10">
    <location>
        <begin position="139"/>
        <end position="163"/>
    </location>
</feature>
<dbReference type="EMBL" id="AEWJ01000033">
    <property type="protein sequence ID" value="EGD59387.1"/>
    <property type="molecule type" value="Genomic_DNA"/>
</dbReference>
<dbReference type="NCBIfam" id="TIGR01297">
    <property type="entry name" value="CDF"/>
    <property type="match status" value="1"/>
</dbReference>
<feature type="domain" description="Cation efflux protein cytoplasmic" evidence="12">
    <location>
        <begin position="236"/>
        <end position="310"/>
    </location>
</feature>
<dbReference type="OrthoDB" id="9809646at2"/>
<dbReference type="InterPro" id="IPR027469">
    <property type="entry name" value="Cation_efflux_TMD_sf"/>
</dbReference>
<comment type="caution">
    <text evidence="13">The sequence shown here is derived from an EMBL/GenBank/DDBJ whole genome shotgun (WGS) entry which is preliminary data.</text>
</comment>
<dbReference type="PANTHER" id="PTHR11562">
    <property type="entry name" value="CATION EFFLUX PROTEIN/ ZINC TRANSPORTER"/>
    <property type="match status" value="1"/>
</dbReference>
<dbReference type="Gene3D" id="1.20.1510.10">
    <property type="entry name" value="Cation efflux protein transmembrane domain"/>
    <property type="match status" value="1"/>
</dbReference>
<dbReference type="eggNOG" id="COG1230">
    <property type="taxonomic scope" value="Bacteria"/>
</dbReference>
<evidence type="ECO:0000256" key="8">
    <source>
        <dbReference type="ARBA" id="ARBA00023136"/>
    </source>
</evidence>